<comment type="caution">
    <text evidence="2">The sequence shown here is derived from an EMBL/GenBank/DDBJ whole genome shotgun (WGS) entry which is preliminary data.</text>
</comment>
<evidence type="ECO:0000313" key="2">
    <source>
        <dbReference type="EMBL" id="KAF4094643.1"/>
    </source>
</evidence>
<keyword evidence="3" id="KW-1185">Reference proteome</keyword>
<dbReference type="Proteomes" id="UP000579812">
    <property type="component" value="Unassembled WGS sequence"/>
</dbReference>
<protein>
    <submittedName>
        <fullName evidence="2">Uncharacterized protein</fullName>
    </submittedName>
</protein>
<reference evidence="2 3" key="1">
    <citation type="submission" date="2020-04" db="EMBL/GenBank/DDBJ databases">
        <title>Chromosome-level genome assembly of a cyprinid fish Onychostoma macrolepis by integration of Nanopore Sequencing, Bionano and Hi-C technology.</title>
        <authorList>
            <person name="Wang D."/>
        </authorList>
    </citation>
    <scope>NUCLEOTIDE SEQUENCE [LARGE SCALE GENOMIC DNA]</scope>
    <source>
        <strain evidence="2">SWU-2019</strain>
        <tissue evidence="2">Muscle</tissue>
    </source>
</reference>
<dbReference type="EMBL" id="JAAMOB010000037">
    <property type="protein sequence ID" value="KAF4094643.1"/>
    <property type="molecule type" value="Genomic_DNA"/>
</dbReference>
<organism evidence="2 3">
    <name type="scientific">Onychostoma macrolepis</name>
    <dbReference type="NCBI Taxonomy" id="369639"/>
    <lineage>
        <taxon>Eukaryota</taxon>
        <taxon>Metazoa</taxon>
        <taxon>Chordata</taxon>
        <taxon>Craniata</taxon>
        <taxon>Vertebrata</taxon>
        <taxon>Euteleostomi</taxon>
        <taxon>Actinopterygii</taxon>
        <taxon>Neopterygii</taxon>
        <taxon>Teleostei</taxon>
        <taxon>Ostariophysi</taxon>
        <taxon>Cypriniformes</taxon>
        <taxon>Cyprinidae</taxon>
        <taxon>Acrossocheilinae</taxon>
        <taxon>Onychostoma</taxon>
    </lineage>
</organism>
<sequence length="146" mass="16277">MSLGLAPWSLAVTATENRTKGRWGSAHPTSETCVWAWRRRKAPELSCDRYREPDQGALGQCPPRQGDVFWAWRRRKAPEPAFKRQNLSPQNHTLNHFPTAPQTSFPNGPTSRVAVESEPTQDEAPSPACLGASDTLDVWPKPPFST</sequence>
<evidence type="ECO:0000256" key="1">
    <source>
        <dbReference type="SAM" id="MobiDB-lite"/>
    </source>
</evidence>
<feature type="compositionally biased region" description="Polar residues" evidence="1">
    <location>
        <begin position="85"/>
        <end position="110"/>
    </location>
</feature>
<gene>
    <name evidence="2" type="ORF">G5714_024574</name>
</gene>
<feature type="region of interest" description="Disordered" evidence="1">
    <location>
        <begin position="80"/>
        <end position="146"/>
    </location>
</feature>
<dbReference type="AlphaFoldDB" id="A0A7J6BK34"/>
<evidence type="ECO:0000313" key="3">
    <source>
        <dbReference type="Proteomes" id="UP000579812"/>
    </source>
</evidence>
<name>A0A7J6BK34_9TELE</name>
<accession>A0A7J6BK34</accession>
<proteinExistence type="predicted"/>